<evidence type="ECO:0000313" key="2">
    <source>
        <dbReference type="EMBL" id="CDY24882.1"/>
    </source>
</evidence>
<proteinExistence type="predicted"/>
<dbReference type="AlphaFoldDB" id="A0A078GI55"/>
<name>A0A078GI55_BRANA</name>
<dbReference type="Gramene" id="CDY24882">
    <property type="protein sequence ID" value="CDY24882"/>
    <property type="gene ID" value="GSBRNA2T00028639001"/>
</dbReference>
<accession>A0A078GI55</accession>
<feature type="compositionally biased region" description="Polar residues" evidence="1">
    <location>
        <begin position="12"/>
        <end position="21"/>
    </location>
</feature>
<keyword evidence="3" id="KW-1185">Reference proteome</keyword>
<sequence length="21" mass="2375">MEPQSVFFMDSGSPQRKGSCR</sequence>
<feature type="region of interest" description="Disordered" evidence="1">
    <location>
        <begin position="1"/>
        <end position="21"/>
    </location>
</feature>
<protein>
    <submittedName>
        <fullName evidence="2">BnaA03g59860D protein</fullName>
    </submittedName>
</protein>
<reference evidence="2 3" key="1">
    <citation type="journal article" date="2014" name="Science">
        <title>Plant genetics. Early allopolyploid evolution in the post-Neolithic Brassica napus oilseed genome.</title>
        <authorList>
            <person name="Chalhoub B."/>
            <person name="Denoeud F."/>
            <person name="Liu S."/>
            <person name="Parkin I.A."/>
            <person name="Tang H."/>
            <person name="Wang X."/>
            <person name="Chiquet J."/>
            <person name="Belcram H."/>
            <person name="Tong C."/>
            <person name="Samans B."/>
            <person name="Correa M."/>
            <person name="Da Silva C."/>
            <person name="Just J."/>
            <person name="Falentin C."/>
            <person name="Koh C.S."/>
            <person name="Le Clainche I."/>
            <person name="Bernard M."/>
            <person name="Bento P."/>
            <person name="Noel B."/>
            <person name="Labadie K."/>
            <person name="Alberti A."/>
            <person name="Charles M."/>
            <person name="Arnaud D."/>
            <person name="Guo H."/>
            <person name="Daviaud C."/>
            <person name="Alamery S."/>
            <person name="Jabbari K."/>
            <person name="Zhao M."/>
            <person name="Edger P.P."/>
            <person name="Chelaifa H."/>
            <person name="Tack D."/>
            <person name="Lassalle G."/>
            <person name="Mestiri I."/>
            <person name="Schnel N."/>
            <person name="Le Paslier M.C."/>
            <person name="Fan G."/>
            <person name="Renault V."/>
            <person name="Bayer P.E."/>
            <person name="Golicz A.A."/>
            <person name="Manoli S."/>
            <person name="Lee T.H."/>
            <person name="Thi V.H."/>
            <person name="Chalabi S."/>
            <person name="Hu Q."/>
            <person name="Fan C."/>
            <person name="Tollenaere R."/>
            <person name="Lu Y."/>
            <person name="Battail C."/>
            <person name="Shen J."/>
            <person name="Sidebottom C.H."/>
            <person name="Wang X."/>
            <person name="Canaguier A."/>
            <person name="Chauveau A."/>
            <person name="Berard A."/>
            <person name="Deniot G."/>
            <person name="Guan M."/>
            <person name="Liu Z."/>
            <person name="Sun F."/>
            <person name="Lim Y.P."/>
            <person name="Lyons E."/>
            <person name="Town C.D."/>
            <person name="Bancroft I."/>
            <person name="Wang X."/>
            <person name="Meng J."/>
            <person name="Ma J."/>
            <person name="Pires J.C."/>
            <person name="King G.J."/>
            <person name="Brunel D."/>
            <person name="Delourme R."/>
            <person name="Renard M."/>
            <person name="Aury J.M."/>
            <person name="Adams K.L."/>
            <person name="Batley J."/>
            <person name="Snowdon R.J."/>
            <person name="Tost J."/>
            <person name="Edwards D."/>
            <person name="Zhou Y."/>
            <person name="Hua W."/>
            <person name="Sharpe A.G."/>
            <person name="Paterson A.H."/>
            <person name="Guan C."/>
            <person name="Wincker P."/>
        </authorList>
    </citation>
    <scope>NUCLEOTIDE SEQUENCE [LARGE SCALE GENOMIC DNA]</scope>
    <source>
        <strain evidence="3">cv. Darmor-bzh</strain>
    </source>
</reference>
<dbReference type="EMBL" id="LK032165">
    <property type="protein sequence ID" value="CDY24882.1"/>
    <property type="molecule type" value="Genomic_DNA"/>
</dbReference>
<evidence type="ECO:0000313" key="3">
    <source>
        <dbReference type="Proteomes" id="UP000028999"/>
    </source>
</evidence>
<organism evidence="2 3">
    <name type="scientific">Brassica napus</name>
    <name type="common">Rape</name>
    <dbReference type="NCBI Taxonomy" id="3708"/>
    <lineage>
        <taxon>Eukaryota</taxon>
        <taxon>Viridiplantae</taxon>
        <taxon>Streptophyta</taxon>
        <taxon>Embryophyta</taxon>
        <taxon>Tracheophyta</taxon>
        <taxon>Spermatophyta</taxon>
        <taxon>Magnoliopsida</taxon>
        <taxon>eudicotyledons</taxon>
        <taxon>Gunneridae</taxon>
        <taxon>Pentapetalae</taxon>
        <taxon>rosids</taxon>
        <taxon>malvids</taxon>
        <taxon>Brassicales</taxon>
        <taxon>Brassicaceae</taxon>
        <taxon>Brassiceae</taxon>
        <taxon>Brassica</taxon>
    </lineage>
</organism>
<dbReference type="Proteomes" id="UP000028999">
    <property type="component" value="Unassembled WGS sequence"/>
</dbReference>
<evidence type="ECO:0000256" key="1">
    <source>
        <dbReference type="SAM" id="MobiDB-lite"/>
    </source>
</evidence>
<dbReference type="PaxDb" id="3708-A0A078GI55"/>
<gene>
    <name evidence="2" type="primary">BnaA03g59860D</name>
    <name evidence="2" type="ORF">GSBRNA2T00028639001</name>
</gene>